<feature type="domain" description="General secretion pathway GspH" evidence="12">
    <location>
        <begin position="42"/>
        <end position="153"/>
    </location>
</feature>
<dbReference type="Pfam" id="PF12019">
    <property type="entry name" value="GspH"/>
    <property type="match status" value="1"/>
</dbReference>
<evidence type="ECO:0000256" key="4">
    <source>
        <dbReference type="ARBA" id="ARBA00022481"/>
    </source>
</evidence>
<dbReference type="Pfam" id="PF07963">
    <property type="entry name" value="N_methyl"/>
    <property type="match status" value="1"/>
</dbReference>
<evidence type="ECO:0000256" key="3">
    <source>
        <dbReference type="ARBA" id="ARBA00022475"/>
    </source>
</evidence>
<dbReference type="Gene3D" id="3.55.40.10">
    <property type="entry name" value="minor pseudopilin epsh domain"/>
    <property type="match status" value="1"/>
</dbReference>
<keyword evidence="14" id="KW-1185">Reference proteome</keyword>
<comment type="similarity">
    <text evidence="9">Belongs to the GSP H family.</text>
</comment>
<organism evidence="13 14">
    <name type="scientific">Marisediminitalea aggregata</name>
    <dbReference type="NCBI Taxonomy" id="634436"/>
    <lineage>
        <taxon>Bacteria</taxon>
        <taxon>Pseudomonadati</taxon>
        <taxon>Pseudomonadota</taxon>
        <taxon>Gammaproteobacteria</taxon>
        <taxon>Alteromonadales</taxon>
        <taxon>Alteromonadaceae</taxon>
        <taxon>Marisediminitalea</taxon>
    </lineage>
</organism>
<reference evidence="14" key="1">
    <citation type="submission" date="2016-11" db="EMBL/GenBank/DDBJ databases">
        <authorList>
            <person name="Varghese N."/>
            <person name="Submissions S."/>
        </authorList>
    </citation>
    <scope>NUCLEOTIDE SEQUENCE [LARGE SCALE GENOMIC DNA]</scope>
    <source>
        <strain evidence="14">CGMCC 1.8995</strain>
    </source>
</reference>
<dbReference type="GO" id="GO:0005886">
    <property type="term" value="C:plasma membrane"/>
    <property type="evidence" value="ECO:0007669"/>
    <property type="project" value="UniProtKB-SubCell"/>
</dbReference>
<keyword evidence="3" id="KW-1003">Cell membrane</keyword>
<gene>
    <name evidence="13" type="ORF">SAMN05216361_2533</name>
</gene>
<dbReference type="GO" id="GO:0015628">
    <property type="term" value="P:protein secretion by the type II secretion system"/>
    <property type="evidence" value="ECO:0007669"/>
    <property type="project" value="InterPro"/>
</dbReference>
<keyword evidence="8 11" id="KW-0472">Membrane</keyword>
<dbReference type="SUPFAM" id="SSF54523">
    <property type="entry name" value="Pili subunits"/>
    <property type="match status" value="1"/>
</dbReference>
<evidence type="ECO:0000256" key="6">
    <source>
        <dbReference type="ARBA" id="ARBA00022692"/>
    </source>
</evidence>
<dbReference type="PROSITE" id="PS00409">
    <property type="entry name" value="PROKAR_NTER_METHYL"/>
    <property type="match status" value="1"/>
</dbReference>
<dbReference type="RefSeq" id="WP_073322985.1">
    <property type="nucleotide sequence ID" value="NZ_FQWD01000004.1"/>
</dbReference>
<keyword evidence="6 11" id="KW-0812">Transmembrane</keyword>
<keyword evidence="5" id="KW-0997">Cell inner membrane</keyword>
<dbReference type="STRING" id="634436.SAMN05216361_2533"/>
<comment type="subcellular location">
    <subcellularLocation>
        <location evidence="1">Cell inner membrane</location>
        <topology evidence="1">Single-pass membrane protein</topology>
    </subcellularLocation>
</comment>
<evidence type="ECO:0000256" key="11">
    <source>
        <dbReference type="SAM" id="Phobius"/>
    </source>
</evidence>
<evidence type="ECO:0000256" key="1">
    <source>
        <dbReference type="ARBA" id="ARBA00004377"/>
    </source>
</evidence>
<dbReference type="NCBIfam" id="TIGR02532">
    <property type="entry name" value="IV_pilin_GFxxxE"/>
    <property type="match status" value="1"/>
</dbReference>
<protein>
    <recommendedName>
        <fullName evidence="2">Type II secretion system protein H</fullName>
    </recommendedName>
    <alternativeName>
        <fullName evidence="10">General secretion pathway protein H</fullName>
    </alternativeName>
</protein>
<evidence type="ECO:0000256" key="10">
    <source>
        <dbReference type="ARBA" id="ARBA00030775"/>
    </source>
</evidence>
<evidence type="ECO:0000259" key="12">
    <source>
        <dbReference type="Pfam" id="PF12019"/>
    </source>
</evidence>
<dbReference type="EMBL" id="FQWD01000004">
    <property type="protein sequence ID" value="SHG60266.1"/>
    <property type="molecule type" value="Genomic_DNA"/>
</dbReference>
<name>A0A1M5L5L5_9ALTE</name>
<dbReference type="OrthoDB" id="6120962at2"/>
<dbReference type="Proteomes" id="UP000184520">
    <property type="component" value="Unassembled WGS sequence"/>
</dbReference>
<proteinExistence type="inferred from homology"/>
<feature type="transmembrane region" description="Helical" evidence="11">
    <location>
        <begin position="6"/>
        <end position="29"/>
    </location>
</feature>
<dbReference type="AlphaFoldDB" id="A0A1M5L5L5"/>
<evidence type="ECO:0000256" key="2">
    <source>
        <dbReference type="ARBA" id="ARBA00021549"/>
    </source>
</evidence>
<evidence type="ECO:0000256" key="7">
    <source>
        <dbReference type="ARBA" id="ARBA00022989"/>
    </source>
</evidence>
<dbReference type="InterPro" id="IPR022346">
    <property type="entry name" value="T2SS_GspH"/>
</dbReference>
<dbReference type="GO" id="GO:0015627">
    <property type="term" value="C:type II protein secretion system complex"/>
    <property type="evidence" value="ECO:0007669"/>
    <property type="project" value="InterPro"/>
</dbReference>
<keyword evidence="4" id="KW-0488">Methylation</keyword>
<evidence type="ECO:0000313" key="13">
    <source>
        <dbReference type="EMBL" id="SHG60266.1"/>
    </source>
</evidence>
<dbReference type="InterPro" id="IPR045584">
    <property type="entry name" value="Pilin-like"/>
</dbReference>
<evidence type="ECO:0000256" key="8">
    <source>
        <dbReference type="ARBA" id="ARBA00023136"/>
    </source>
</evidence>
<evidence type="ECO:0000313" key="14">
    <source>
        <dbReference type="Proteomes" id="UP000184520"/>
    </source>
</evidence>
<evidence type="ECO:0000256" key="5">
    <source>
        <dbReference type="ARBA" id="ARBA00022519"/>
    </source>
</evidence>
<keyword evidence="7 11" id="KW-1133">Transmembrane helix</keyword>
<accession>A0A1M5L5L5</accession>
<evidence type="ECO:0000256" key="9">
    <source>
        <dbReference type="ARBA" id="ARBA00025772"/>
    </source>
</evidence>
<dbReference type="InterPro" id="IPR012902">
    <property type="entry name" value="N_methyl_site"/>
</dbReference>
<sequence>MRQAGYTLLELMVTIAVLSIVIAVVVPGARDLVNHTRLSSEINELSSMSRLARFKAMDEQSNVIVCPTKDFSSCSTNWTYGKMAFVDINDDGTRNSNEAILASTEIMNGSLKIFAPSQSLVFDRRGGANVTTTITLCDTTLKASAAVGLIINGYGKIAIAADSDDDGIKENHAGNKLACS</sequence>